<name>A0A147F125_MICTE</name>
<evidence type="ECO:0000313" key="4">
    <source>
        <dbReference type="Proteomes" id="UP000075025"/>
    </source>
</evidence>
<evidence type="ECO:0000313" key="3">
    <source>
        <dbReference type="EMBL" id="KTR96540.1"/>
    </source>
</evidence>
<evidence type="ECO:0000256" key="2">
    <source>
        <dbReference type="SAM" id="SignalP"/>
    </source>
</evidence>
<keyword evidence="1" id="KW-0472">Membrane</keyword>
<feature type="chain" id="PRO_5007544842" description="DUF916 domain-containing protein" evidence="2">
    <location>
        <begin position="31"/>
        <end position="357"/>
    </location>
</feature>
<dbReference type="Proteomes" id="UP000075025">
    <property type="component" value="Unassembled WGS sequence"/>
</dbReference>
<keyword evidence="2" id="KW-0732">Signal</keyword>
<feature type="transmembrane region" description="Helical" evidence="1">
    <location>
        <begin position="299"/>
        <end position="319"/>
    </location>
</feature>
<sequence>MNRFPPLLAAALAPLVIAGVLFGGTPAASAATDDVTWTVRTASNELGADRTNFSYALNPGAHLDDGLVIANRGTEAVELDVYAADGYTTSTGAVDLRLAAEEPVGVGKWIVVPQHHVSVPGGQTVEVPFTIDIPADATPGDYAGGVVTSLTVADQTANVNVDRRLGIRAGIRVGGDLAPALAVDDLRVDWDGGAVPFLFGDATVHYRLHNAGNVSLTATDADAVAGPFGWGEVDAIPGDAAPVLLPGESWQRDVRVPAVAAMGMVWASVTATPTVTDASGSTTDLDPVVASATGWAVPWPLLVVLLLIVAAAVFGPRWLRDRRRRRQDAEDARVAKAVARSLAEKEAVPTVSAGPLS</sequence>
<dbReference type="AlphaFoldDB" id="A0A147F125"/>
<dbReference type="OrthoDB" id="4336304at2"/>
<protein>
    <recommendedName>
        <fullName evidence="5">DUF916 domain-containing protein</fullName>
    </recommendedName>
</protein>
<accession>A0A147F125</accession>
<evidence type="ECO:0000256" key="1">
    <source>
        <dbReference type="SAM" id="Phobius"/>
    </source>
</evidence>
<proteinExistence type="predicted"/>
<dbReference type="PATRIC" id="fig|2033.6.peg.3704"/>
<gene>
    <name evidence="3" type="ORF">NS220_01850</name>
</gene>
<comment type="caution">
    <text evidence="3">The sequence shown here is derived from an EMBL/GenBank/DDBJ whole genome shotgun (WGS) entry which is preliminary data.</text>
</comment>
<dbReference type="EMBL" id="LDRT01000008">
    <property type="protein sequence ID" value="KTR96540.1"/>
    <property type="molecule type" value="Genomic_DNA"/>
</dbReference>
<evidence type="ECO:0008006" key="5">
    <source>
        <dbReference type="Google" id="ProtNLM"/>
    </source>
</evidence>
<dbReference type="RefSeq" id="WP_058622405.1">
    <property type="nucleotide sequence ID" value="NZ_LDRT01000008.1"/>
</dbReference>
<feature type="signal peptide" evidence="2">
    <location>
        <begin position="1"/>
        <end position="30"/>
    </location>
</feature>
<keyword evidence="1" id="KW-0812">Transmembrane</keyword>
<reference evidence="3 4" key="1">
    <citation type="journal article" date="2016" name="Front. Microbiol.">
        <title>Genomic Resource of Rice Seed Associated Bacteria.</title>
        <authorList>
            <person name="Midha S."/>
            <person name="Bansal K."/>
            <person name="Sharma S."/>
            <person name="Kumar N."/>
            <person name="Patil P.P."/>
            <person name="Chaudhry V."/>
            <person name="Patil P.B."/>
        </authorList>
    </citation>
    <scope>NUCLEOTIDE SEQUENCE [LARGE SCALE GENOMIC DNA]</scope>
    <source>
        <strain evidence="3 4">NS220</strain>
    </source>
</reference>
<keyword evidence="1" id="KW-1133">Transmembrane helix</keyword>
<organism evidence="3 4">
    <name type="scientific">Microbacterium testaceum</name>
    <name type="common">Aureobacterium testaceum</name>
    <name type="synonym">Brevibacterium testaceum</name>
    <dbReference type="NCBI Taxonomy" id="2033"/>
    <lineage>
        <taxon>Bacteria</taxon>
        <taxon>Bacillati</taxon>
        <taxon>Actinomycetota</taxon>
        <taxon>Actinomycetes</taxon>
        <taxon>Micrococcales</taxon>
        <taxon>Microbacteriaceae</taxon>
        <taxon>Microbacterium</taxon>
    </lineage>
</organism>